<dbReference type="EMBL" id="JBIRWE010000002">
    <property type="protein sequence ID" value="MFI1963519.1"/>
    <property type="molecule type" value="Genomic_DNA"/>
</dbReference>
<dbReference type="Proteomes" id="UP001611548">
    <property type="component" value="Unassembled WGS sequence"/>
</dbReference>
<organism evidence="3 4">
    <name type="scientific">Streptomyces pathocidini</name>
    <dbReference type="NCBI Taxonomy" id="1650571"/>
    <lineage>
        <taxon>Bacteria</taxon>
        <taxon>Bacillati</taxon>
        <taxon>Actinomycetota</taxon>
        <taxon>Actinomycetes</taxon>
        <taxon>Kitasatosporales</taxon>
        <taxon>Streptomycetaceae</taxon>
        <taxon>Streptomyces</taxon>
    </lineage>
</organism>
<evidence type="ECO:0000313" key="4">
    <source>
        <dbReference type="Proteomes" id="UP001611548"/>
    </source>
</evidence>
<feature type="transmembrane region" description="Helical" evidence="2">
    <location>
        <begin position="95"/>
        <end position="114"/>
    </location>
</feature>
<protein>
    <submittedName>
        <fullName evidence="3">Uncharacterized protein</fullName>
    </submittedName>
</protein>
<sequence length="323" mass="34193">MTTLPSDGPAAPLPVSGRTLSSAPGLADAVGGLNSTYRMDYFDDHAVRRMLDEHRAAYRRTTQGAPIRLVSIAGTVGLAWLLWTALSRPERMAEAMALPASLLAVSVLAFALVYRQGKRRLRHPHLEGYRHVLAAARAHGVAVTHVPDWLTGRGGGGVEAAPLPPYAPPLGAADSADADQPPQAADQLPRADQPSQAADQPQHAGQSSHAAVPPPPAKPAGVAEYERVADRGGWHDEVGWLCVIAAGVGVTLAAVRDQPEAYAALLFAPLAAAVWITGYREGRRKRALEAEARAYVNELSAAQPTGAALPELSPQLRRLFDDN</sequence>
<feature type="transmembrane region" description="Helical" evidence="2">
    <location>
        <begin position="65"/>
        <end position="83"/>
    </location>
</feature>
<proteinExistence type="predicted"/>
<comment type="caution">
    <text evidence="3">The sequence shown here is derived from an EMBL/GenBank/DDBJ whole genome shotgun (WGS) entry which is preliminary data.</text>
</comment>
<keyword evidence="2" id="KW-1133">Transmembrane helix</keyword>
<evidence type="ECO:0000313" key="3">
    <source>
        <dbReference type="EMBL" id="MFI1963519.1"/>
    </source>
</evidence>
<feature type="compositionally biased region" description="Low complexity" evidence="1">
    <location>
        <begin position="169"/>
        <end position="204"/>
    </location>
</feature>
<keyword evidence="2" id="KW-0812">Transmembrane</keyword>
<evidence type="ECO:0000256" key="2">
    <source>
        <dbReference type="SAM" id="Phobius"/>
    </source>
</evidence>
<reference evidence="3 4" key="1">
    <citation type="submission" date="2024-10" db="EMBL/GenBank/DDBJ databases">
        <title>The Natural Products Discovery Center: Release of the First 8490 Sequenced Strains for Exploring Actinobacteria Biosynthetic Diversity.</title>
        <authorList>
            <person name="Kalkreuter E."/>
            <person name="Kautsar S.A."/>
            <person name="Yang D."/>
            <person name="Bader C.D."/>
            <person name="Teijaro C.N."/>
            <person name="Fluegel L."/>
            <person name="Davis C.M."/>
            <person name="Simpson J.R."/>
            <person name="Lauterbach L."/>
            <person name="Steele A.D."/>
            <person name="Gui C."/>
            <person name="Meng S."/>
            <person name="Li G."/>
            <person name="Viehrig K."/>
            <person name="Ye F."/>
            <person name="Su P."/>
            <person name="Kiefer A.F."/>
            <person name="Nichols A."/>
            <person name="Cepeda A.J."/>
            <person name="Yan W."/>
            <person name="Fan B."/>
            <person name="Jiang Y."/>
            <person name="Adhikari A."/>
            <person name="Zheng C.-J."/>
            <person name="Schuster L."/>
            <person name="Cowan T.M."/>
            <person name="Smanski M.J."/>
            <person name="Chevrette M.G."/>
            <person name="De Carvalho L.P.S."/>
            <person name="Shen B."/>
        </authorList>
    </citation>
    <scope>NUCLEOTIDE SEQUENCE [LARGE SCALE GENOMIC DNA]</scope>
    <source>
        <strain evidence="3 4">NPDC020327</strain>
    </source>
</reference>
<feature type="transmembrane region" description="Helical" evidence="2">
    <location>
        <begin position="238"/>
        <end position="255"/>
    </location>
</feature>
<feature type="transmembrane region" description="Helical" evidence="2">
    <location>
        <begin position="261"/>
        <end position="279"/>
    </location>
</feature>
<accession>A0ABW7ULH3</accession>
<dbReference type="RefSeq" id="WP_055470566.1">
    <property type="nucleotide sequence ID" value="NZ_JBIRWE010000002.1"/>
</dbReference>
<feature type="region of interest" description="Disordered" evidence="1">
    <location>
        <begin position="160"/>
        <end position="222"/>
    </location>
</feature>
<gene>
    <name evidence="3" type="ORF">ACH429_05160</name>
</gene>
<keyword evidence="4" id="KW-1185">Reference proteome</keyword>
<keyword evidence="2" id="KW-0472">Membrane</keyword>
<name>A0ABW7ULH3_9ACTN</name>
<evidence type="ECO:0000256" key="1">
    <source>
        <dbReference type="SAM" id="MobiDB-lite"/>
    </source>
</evidence>